<evidence type="ECO:0000256" key="1">
    <source>
        <dbReference type="SAM" id="MobiDB-lite"/>
    </source>
</evidence>
<reference evidence="2" key="1">
    <citation type="submission" date="2020-02" db="EMBL/GenBank/DDBJ databases">
        <authorList>
            <person name="Meier V. D."/>
        </authorList>
    </citation>
    <scope>NUCLEOTIDE SEQUENCE</scope>
    <source>
        <strain evidence="2">AVDCRST_MAG28</strain>
    </source>
</reference>
<accession>A0A6J4QFD5</accession>
<protein>
    <submittedName>
        <fullName evidence="2">Uncharacterized protein</fullName>
    </submittedName>
</protein>
<feature type="compositionally biased region" description="Basic residues" evidence="1">
    <location>
        <begin position="137"/>
        <end position="150"/>
    </location>
</feature>
<dbReference type="EMBL" id="CADCVE010000008">
    <property type="protein sequence ID" value="CAA9440239.1"/>
    <property type="molecule type" value="Genomic_DNA"/>
</dbReference>
<feature type="compositionally biased region" description="Basic and acidic residues" evidence="1">
    <location>
        <begin position="116"/>
        <end position="136"/>
    </location>
</feature>
<evidence type="ECO:0000313" key="2">
    <source>
        <dbReference type="EMBL" id="CAA9440239.1"/>
    </source>
</evidence>
<feature type="non-terminal residue" evidence="2">
    <location>
        <position position="1"/>
    </location>
</feature>
<feature type="non-terminal residue" evidence="2">
    <location>
        <position position="150"/>
    </location>
</feature>
<dbReference type="AlphaFoldDB" id="A0A6J4QFD5"/>
<feature type="region of interest" description="Disordered" evidence="1">
    <location>
        <begin position="33"/>
        <end position="150"/>
    </location>
</feature>
<sequence>GPARTREHRSPGPATRRLRLLVELRELLQIHAEHRRGAHDRGGHEPLAGQGTPGQERRVRRQDHRDGPGEGHRLEYGGRGRHDLRRSPLRGVAAGPHTRRGNDELLQPTRRQGRGSRGERHLGSREEHEGRPPELRRNRRTRRTQPHGEL</sequence>
<proteinExistence type="predicted"/>
<organism evidence="2">
    <name type="scientific">uncultured Rubrobacteraceae bacterium</name>
    <dbReference type="NCBI Taxonomy" id="349277"/>
    <lineage>
        <taxon>Bacteria</taxon>
        <taxon>Bacillati</taxon>
        <taxon>Actinomycetota</taxon>
        <taxon>Rubrobacteria</taxon>
        <taxon>Rubrobacterales</taxon>
        <taxon>Rubrobacteraceae</taxon>
        <taxon>environmental samples</taxon>
    </lineage>
</organism>
<feature type="compositionally biased region" description="Basic and acidic residues" evidence="1">
    <location>
        <begin position="63"/>
        <end position="81"/>
    </location>
</feature>
<name>A0A6J4QFD5_9ACTN</name>
<gene>
    <name evidence="2" type="ORF">AVDCRST_MAG28-161</name>
</gene>